<reference evidence="1" key="1">
    <citation type="submission" date="2015-07" db="EMBL/GenBank/DDBJ databases">
        <title>MeaNS - Measles Nucleotide Surveillance Program.</title>
        <authorList>
            <person name="Tran T."/>
            <person name="Druce J."/>
        </authorList>
    </citation>
    <scope>NUCLEOTIDE SEQUENCE</scope>
    <source>
        <strain evidence="1">UCB-OBI-ISO-001</strain>
        <tissue evidence="1">Gonad</tissue>
    </source>
</reference>
<dbReference type="EMBL" id="KQ417085">
    <property type="protein sequence ID" value="KOF93851.1"/>
    <property type="molecule type" value="Genomic_DNA"/>
</dbReference>
<evidence type="ECO:0000313" key="1">
    <source>
        <dbReference type="EMBL" id="KOF93851.1"/>
    </source>
</evidence>
<name>A0A0L8HXD4_OCTBM</name>
<sequence length="63" mass="7118">MSSVHRLDVGQYASGIIECLVQRPTCFKQRSNRSGNSNILLEIPVNCHKFTKVLSQQRSHSSM</sequence>
<gene>
    <name evidence="1" type="ORF">OCBIM_22003365mg</name>
</gene>
<protein>
    <submittedName>
        <fullName evidence="1">Uncharacterized protein</fullName>
    </submittedName>
</protein>
<proteinExistence type="predicted"/>
<organism evidence="1">
    <name type="scientific">Octopus bimaculoides</name>
    <name type="common">California two-spotted octopus</name>
    <dbReference type="NCBI Taxonomy" id="37653"/>
    <lineage>
        <taxon>Eukaryota</taxon>
        <taxon>Metazoa</taxon>
        <taxon>Spiralia</taxon>
        <taxon>Lophotrochozoa</taxon>
        <taxon>Mollusca</taxon>
        <taxon>Cephalopoda</taxon>
        <taxon>Coleoidea</taxon>
        <taxon>Octopodiformes</taxon>
        <taxon>Octopoda</taxon>
        <taxon>Incirrata</taxon>
        <taxon>Octopodidae</taxon>
        <taxon>Octopus</taxon>
    </lineage>
</organism>
<dbReference type="AlphaFoldDB" id="A0A0L8HXD4"/>
<accession>A0A0L8HXD4</accession>